<feature type="domain" description="Alpha galactosidase C-terminal" evidence="6">
    <location>
        <begin position="337"/>
        <end position="405"/>
    </location>
</feature>
<dbReference type="SUPFAM" id="SSF51011">
    <property type="entry name" value="Glycosyl hydrolase domain"/>
    <property type="match status" value="1"/>
</dbReference>
<keyword evidence="3 5" id="KW-0378">Hydrolase</keyword>
<evidence type="ECO:0000313" key="7">
    <source>
        <dbReference type="EMBL" id="HIT85049.1"/>
    </source>
</evidence>
<dbReference type="GO" id="GO:0004557">
    <property type="term" value="F:alpha-galactosidase activity"/>
    <property type="evidence" value="ECO:0007669"/>
    <property type="project" value="UniProtKB-EC"/>
</dbReference>
<dbReference type="PRINTS" id="PR00740">
    <property type="entry name" value="GLHYDRLASE27"/>
</dbReference>
<keyword evidence="5" id="KW-1015">Disulfide bond</keyword>
<dbReference type="EMBL" id="DVLU01000033">
    <property type="protein sequence ID" value="HIT85049.1"/>
    <property type="molecule type" value="Genomic_DNA"/>
</dbReference>
<dbReference type="Pfam" id="PF17801">
    <property type="entry name" value="Melibiase_C"/>
    <property type="match status" value="1"/>
</dbReference>
<sequence>MGWNSWDCYGASVTEEEVRRNAEYMAKHLKQYGWEYIVVDIQWFEPTADSADYHKNAELVTDEYSRLMPAVNRFPSAEGGRGFKPLADYVHSLGLKFGIHILRGIPKQAVRQNAKILNSTATAASIADIGSVCEWNGDMCGVDMTRDGAQEYYDSIISMYAGWGVDFLKVDDIARPYHRAEIEAISSAIAKTGRNIILSLSPGDAPLSEVEHLSEYANMWRMTDDFWDGWEQLKKMFDYCRGWFPYTGEGSWPDCDMLPLGRIGIRSHGGDRMTRFTEDEQKLMMTLWCMFRSPLMFGGDMTYNDEFTLSLMRNGGLIEINQNSYAGREVYRRGNEIVWAANGGDGVYYLAQFNTGETELVSKTDLAFLGIEGERRAEELWTGERLKGSVIESNVAPHGVCVYRLSV</sequence>
<proteinExistence type="inferred from homology"/>
<dbReference type="InterPro" id="IPR002241">
    <property type="entry name" value="Glyco_hydro_27"/>
</dbReference>
<dbReference type="EC" id="3.2.1.22" evidence="5"/>
<dbReference type="InterPro" id="IPR013780">
    <property type="entry name" value="Glyco_hydro_b"/>
</dbReference>
<dbReference type="InterPro" id="IPR041233">
    <property type="entry name" value="Melibiase_C"/>
</dbReference>
<comment type="caution">
    <text evidence="7">The sequence shown here is derived from an EMBL/GenBank/DDBJ whole genome shotgun (WGS) entry which is preliminary data.</text>
</comment>
<dbReference type="SUPFAM" id="SSF51445">
    <property type="entry name" value="(Trans)glycosidases"/>
    <property type="match status" value="1"/>
</dbReference>
<protein>
    <recommendedName>
        <fullName evidence="5">Alpha-galactosidase</fullName>
        <ecNumber evidence="5">3.2.1.22</ecNumber>
    </recommendedName>
    <alternativeName>
        <fullName evidence="5">Melibiase</fullName>
    </alternativeName>
</protein>
<dbReference type="Gene3D" id="3.20.20.70">
    <property type="entry name" value="Aldolase class I"/>
    <property type="match status" value="1"/>
</dbReference>
<evidence type="ECO:0000256" key="2">
    <source>
        <dbReference type="ARBA" id="ARBA00022729"/>
    </source>
</evidence>
<comment type="catalytic activity">
    <reaction evidence="5">
        <text>Hydrolysis of terminal, non-reducing alpha-D-galactose residues in alpha-D-galactosides, including galactose oligosaccharides, galactomannans and galactolipids.</text>
        <dbReference type="EC" id="3.2.1.22"/>
    </reaction>
</comment>
<gene>
    <name evidence="7" type="ORF">IAA60_03970</name>
</gene>
<evidence type="ECO:0000259" key="6">
    <source>
        <dbReference type="Pfam" id="PF17801"/>
    </source>
</evidence>
<dbReference type="CDD" id="cd14792">
    <property type="entry name" value="GH27"/>
    <property type="match status" value="1"/>
</dbReference>
<keyword evidence="2" id="KW-0732">Signal</keyword>
<evidence type="ECO:0000256" key="4">
    <source>
        <dbReference type="ARBA" id="ARBA00023295"/>
    </source>
</evidence>
<evidence type="ECO:0000256" key="5">
    <source>
        <dbReference type="RuleBase" id="RU361168"/>
    </source>
</evidence>
<dbReference type="Pfam" id="PF16499">
    <property type="entry name" value="Melibiase_2"/>
    <property type="match status" value="1"/>
</dbReference>
<dbReference type="Proteomes" id="UP000824165">
    <property type="component" value="Unassembled WGS sequence"/>
</dbReference>
<keyword evidence="4 5" id="KW-0326">Glycosidase</keyword>
<dbReference type="AlphaFoldDB" id="A0A9D1KPP9"/>
<evidence type="ECO:0000256" key="1">
    <source>
        <dbReference type="ARBA" id="ARBA00009743"/>
    </source>
</evidence>
<comment type="similarity">
    <text evidence="1 5">Belongs to the glycosyl hydrolase 27 family.</text>
</comment>
<organism evidence="7 8">
    <name type="scientific">Candidatus Ornithomonoglobus intestinigallinarum</name>
    <dbReference type="NCBI Taxonomy" id="2840894"/>
    <lineage>
        <taxon>Bacteria</taxon>
        <taxon>Bacillati</taxon>
        <taxon>Bacillota</taxon>
        <taxon>Clostridia</taxon>
        <taxon>Candidatus Ornithomonoglobus</taxon>
    </lineage>
</organism>
<name>A0A9D1KPP9_9FIRM</name>
<evidence type="ECO:0000313" key="8">
    <source>
        <dbReference type="Proteomes" id="UP000824165"/>
    </source>
</evidence>
<dbReference type="Gene3D" id="2.60.40.1180">
    <property type="entry name" value="Golgi alpha-mannosidase II"/>
    <property type="match status" value="1"/>
</dbReference>
<dbReference type="InterPro" id="IPR017853">
    <property type="entry name" value="GH"/>
</dbReference>
<reference evidence="7" key="2">
    <citation type="journal article" date="2021" name="PeerJ">
        <title>Extensive microbial diversity within the chicken gut microbiome revealed by metagenomics and culture.</title>
        <authorList>
            <person name="Gilroy R."/>
            <person name="Ravi A."/>
            <person name="Getino M."/>
            <person name="Pursley I."/>
            <person name="Horton D.L."/>
            <person name="Alikhan N.F."/>
            <person name="Baker D."/>
            <person name="Gharbi K."/>
            <person name="Hall N."/>
            <person name="Watson M."/>
            <person name="Adriaenssens E.M."/>
            <person name="Foster-Nyarko E."/>
            <person name="Jarju S."/>
            <person name="Secka A."/>
            <person name="Antonio M."/>
            <person name="Oren A."/>
            <person name="Chaudhuri R.R."/>
            <person name="La Ragione R."/>
            <person name="Hildebrand F."/>
            <person name="Pallen M.J."/>
        </authorList>
    </citation>
    <scope>NUCLEOTIDE SEQUENCE</scope>
    <source>
        <strain evidence="7">CHK181-108</strain>
    </source>
</reference>
<dbReference type="GO" id="GO:0005975">
    <property type="term" value="P:carbohydrate metabolic process"/>
    <property type="evidence" value="ECO:0007669"/>
    <property type="project" value="InterPro"/>
</dbReference>
<dbReference type="PANTHER" id="PTHR11452">
    <property type="entry name" value="ALPHA-GALACTOSIDASE/ALPHA-N-ACETYLGALACTOSAMINIDASE"/>
    <property type="match status" value="1"/>
</dbReference>
<dbReference type="PANTHER" id="PTHR11452:SF42">
    <property type="entry name" value="ALPHA-GALACTOSIDASE"/>
    <property type="match status" value="1"/>
</dbReference>
<evidence type="ECO:0000256" key="3">
    <source>
        <dbReference type="ARBA" id="ARBA00022801"/>
    </source>
</evidence>
<reference evidence="7" key="1">
    <citation type="submission" date="2020-10" db="EMBL/GenBank/DDBJ databases">
        <authorList>
            <person name="Gilroy R."/>
        </authorList>
    </citation>
    <scope>NUCLEOTIDE SEQUENCE</scope>
    <source>
        <strain evidence="7">CHK181-108</strain>
    </source>
</reference>
<dbReference type="InterPro" id="IPR013785">
    <property type="entry name" value="Aldolase_TIM"/>
</dbReference>
<accession>A0A9D1KPP9</accession>